<reference evidence="2 3" key="1">
    <citation type="submission" date="2023-10" db="EMBL/GenBank/DDBJ databases">
        <authorList>
            <person name="Maclean D."/>
            <person name="Macfadyen A."/>
        </authorList>
    </citation>
    <scope>NUCLEOTIDE SEQUENCE [LARGE SCALE GENOMIC DNA]</scope>
</reference>
<gene>
    <name evidence="2" type="ORF">CVIRNUC_009795</name>
</gene>
<proteinExistence type="predicted"/>
<name>A0AAV1IIE4_9CHLO</name>
<dbReference type="InterPro" id="IPR005069">
    <property type="entry name" value="Nucl-diP-sugar_transferase"/>
</dbReference>
<keyword evidence="3" id="KW-1185">Reference proteome</keyword>
<dbReference type="EMBL" id="CAUYUE010000015">
    <property type="protein sequence ID" value="CAK0786581.1"/>
    <property type="molecule type" value="Genomic_DNA"/>
</dbReference>
<comment type="caution">
    <text evidence="2">The sequence shown here is derived from an EMBL/GenBank/DDBJ whole genome shotgun (WGS) entry which is preliminary data.</text>
</comment>
<dbReference type="Proteomes" id="UP001314263">
    <property type="component" value="Unassembled WGS sequence"/>
</dbReference>
<evidence type="ECO:0000313" key="3">
    <source>
        <dbReference type="Proteomes" id="UP001314263"/>
    </source>
</evidence>
<accession>A0AAV1IIE4</accession>
<protein>
    <recommendedName>
        <fullName evidence="1">Nucleotide-diphospho-sugar transferase domain-containing protein</fullName>
    </recommendedName>
</protein>
<evidence type="ECO:0000313" key="2">
    <source>
        <dbReference type="EMBL" id="CAK0786581.1"/>
    </source>
</evidence>
<evidence type="ECO:0000259" key="1">
    <source>
        <dbReference type="Pfam" id="PF03407"/>
    </source>
</evidence>
<sequence length="279" mass="30416">MALSGYRGAQTAVHSPSQELKETLYNAAYHDGAHGLHASAAMAIVTAGDRVHFARLLQRFLQGLKSSLDGDHSHHAVVVGMTRGAKSLCDGLRAQYSHHCALSSASRGHEGDDEEGDSSQLAAELHKLELVHEVLAFGYSAVYVELDTVFFHNPMQHLLSLQADVALPDNLCAVTINNKTLSGDRKLHQDTSLIFARAGPPASHFVHEWINTHRHELHRDISQGNLLRHNQAVLNEVPPTLRGPDKVPPAVRINALSQDRFPAGVPGPAAAWAASRWHR</sequence>
<dbReference type="Pfam" id="PF03407">
    <property type="entry name" value="Nucleotid_trans"/>
    <property type="match status" value="1"/>
</dbReference>
<organism evidence="2 3">
    <name type="scientific">Coccomyxa viridis</name>
    <dbReference type="NCBI Taxonomy" id="1274662"/>
    <lineage>
        <taxon>Eukaryota</taxon>
        <taxon>Viridiplantae</taxon>
        <taxon>Chlorophyta</taxon>
        <taxon>core chlorophytes</taxon>
        <taxon>Trebouxiophyceae</taxon>
        <taxon>Trebouxiophyceae incertae sedis</taxon>
        <taxon>Coccomyxaceae</taxon>
        <taxon>Coccomyxa</taxon>
    </lineage>
</organism>
<feature type="domain" description="Nucleotide-diphospho-sugar transferase" evidence="1">
    <location>
        <begin position="88"/>
        <end position="216"/>
    </location>
</feature>
<dbReference type="AlphaFoldDB" id="A0AAV1IIE4"/>